<feature type="domain" description="HTH cro/C1-type" evidence="2">
    <location>
        <begin position="14"/>
        <end position="60"/>
    </location>
</feature>
<reference evidence="3 4" key="1">
    <citation type="submission" date="2019-01" db="EMBL/GenBank/DDBJ databases">
        <title>Complete Genome Sequence and Annotation of the Paracoccus pantotrophus type strain DSM 2944.</title>
        <authorList>
            <person name="Bockwoldt J.A."/>
            <person name="Zimmermann M."/>
            <person name="Tiso T."/>
            <person name="Blank L.M."/>
        </authorList>
    </citation>
    <scope>NUCLEOTIDE SEQUENCE [LARGE SCALE GENOMIC DNA]</scope>
    <source>
        <strain evidence="3 4">DSM 2944</strain>
    </source>
</reference>
<feature type="region of interest" description="Disordered" evidence="1">
    <location>
        <begin position="56"/>
        <end position="95"/>
    </location>
</feature>
<organism evidence="3 4">
    <name type="scientific">Paracoccus pantotrophus</name>
    <name type="common">Thiosphaera pantotropha</name>
    <dbReference type="NCBI Taxonomy" id="82367"/>
    <lineage>
        <taxon>Bacteria</taxon>
        <taxon>Pseudomonadati</taxon>
        <taxon>Pseudomonadota</taxon>
        <taxon>Alphaproteobacteria</taxon>
        <taxon>Rhodobacterales</taxon>
        <taxon>Paracoccaceae</taxon>
        <taxon>Paracoccus</taxon>
    </lineage>
</organism>
<evidence type="ECO:0000313" key="3">
    <source>
        <dbReference type="EMBL" id="QFG35302.1"/>
    </source>
</evidence>
<dbReference type="PROSITE" id="PS50943">
    <property type="entry name" value="HTH_CROC1"/>
    <property type="match status" value="1"/>
</dbReference>
<dbReference type="EMBL" id="CP044423">
    <property type="protein sequence ID" value="QFG35302.1"/>
    <property type="molecule type" value="Genomic_DNA"/>
</dbReference>
<dbReference type="SUPFAM" id="SSF47413">
    <property type="entry name" value="lambda repressor-like DNA-binding domains"/>
    <property type="match status" value="1"/>
</dbReference>
<proteinExistence type="predicted"/>
<gene>
    <name evidence="3" type="ORF">ESD82_03680</name>
</gene>
<dbReference type="Gene3D" id="1.10.260.40">
    <property type="entry name" value="lambda repressor-like DNA-binding domains"/>
    <property type="match status" value="1"/>
</dbReference>
<dbReference type="KEGG" id="ppan:ESD82_03680"/>
<feature type="compositionally biased region" description="Low complexity" evidence="1">
    <location>
        <begin position="71"/>
        <end position="84"/>
    </location>
</feature>
<dbReference type="Pfam" id="PF01381">
    <property type="entry name" value="HTH_3"/>
    <property type="match status" value="1"/>
</dbReference>
<evidence type="ECO:0000256" key="1">
    <source>
        <dbReference type="SAM" id="MobiDB-lite"/>
    </source>
</evidence>
<protein>
    <submittedName>
        <fullName evidence="3">Helix-turn-helix transcriptional regulator</fullName>
    </submittedName>
</protein>
<sequence length="95" mass="10412">MTMLEHHLRASEETQAQFASRIGVRQGTVSKLMRGLVTPSLKLAQRIERVTNGAVPVSSWVDPDPADTWDAQLPQPAATAAQPQEHPHVPDLQNP</sequence>
<evidence type="ECO:0000313" key="4">
    <source>
        <dbReference type="Proteomes" id="UP000326453"/>
    </source>
</evidence>
<dbReference type="InterPro" id="IPR010982">
    <property type="entry name" value="Lambda_DNA-bd_dom_sf"/>
</dbReference>
<accession>A0AAE6NUD5</accession>
<dbReference type="GO" id="GO:0003677">
    <property type="term" value="F:DNA binding"/>
    <property type="evidence" value="ECO:0007669"/>
    <property type="project" value="InterPro"/>
</dbReference>
<dbReference type="RefSeq" id="WP_147428965.1">
    <property type="nucleotide sequence ID" value="NZ_RBLI01000002.1"/>
</dbReference>
<evidence type="ECO:0000259" key="2">
    <source>
        <dbReference type="PROSITE" id="PS50943"/>
    </source>
</evidence>
<name>A0AAE6NUD5_PARPN</name>
<dbReference type="InterPro" id="IPR001387">
    <property type="entry name" value="Cro/C1-type_HTH"/>
</dbReference>
<dbReference type="Proteomes" id="UP000326453">
    <property type="component" value="Chromosome 2"/>
</dbReference>
<dbReference type="SMART" id="SM00530">
    <property type="entry name" value="HTH_XRE"/>
    <property type="match status" value="1"/>
</dbReference>
<dbReference type="CDD" id="cd00093">
    <property type="entry name" value="HTH_XRE"/>
    <property type="match status" value="1"/>
</dbReference>
<dbReference type="AlphaFoldDB" id="A0AAE6NUD5"/>